<feature type="domain" description="HTH deoR-type" evidence="3">
    <location>
        <begin position="3"/>
        <end position="58"/>
    </location>
</feature>
<gene>
    <name evidence="4" type="ORF">GCM10023143_10970</name>
</gene>
<dbReference type="PANTHER" id="PTHR34580">
    <property type="match status" value="1"/>
</dbReference>
<reference evidence="5" key="1">
    <citation type="journal article" date="2019" name="Int. J. Syst. Evol. Microbiol.">
        <title>The Global Catalogue of Microorganisms (GCM) 10K type strain sequencing project: providing services to taxonomists for standard genome sequencing and annotation.</title>
        <authorList>
            <consortium name="The Broad Institute Genomics Platform"/>
            <consortium name="The Broad Institute Genome Sequencing Center for Infectious Disease"/>
            <person name="Wu L."/>
            <person name="Ma J."/>
        </authorList>
    </citation>
    <scope>NUCLEOTIDE SEQUENCE [LARGE SCALE GENOMIC DNA]</scope>
    <source>
        <strain evidence="5">JCM 17664</strain>
    </source>
</reference>
<dbReference type="PROSITE" id="PS52050">
    <property type="entry name" value="WYL"/>
    <property type="match status" value="1"/>
</dbReference>
<name>A0ABP8FK13_9BACT</name>
<dbReference type="InterPro" id="IPR028349">
    <property type="entry name" value="PafC-like"/>
</dbReference>
<dbReference type="PANTHER" id="PTHR34580:SF3">
    <property type="entry name" value="PROTEIN PAFB"/>
    <property type="match status" value="1"/>
</dbReference>
<keyword evidence="2" id="KW-0804">Transcription</keyword>
<dbReference type="Pfam" id="PF13280">
    <property type="entry name" value="WYL"/>
    <property type="match status" value="1"/>
</dbReference>
<accession>A0ABP8FK13</accession>
<dbReference type="InterPro" id="IPR057727">
    <property type="entry name" value="WCX_dom"/>
</dbReference>
<dbReference type="Pfam" id="PF25583">
    <property type="entry name" value="WCX"/>
    <property type="match status" value="1"/>
</dbReference>
<dbReference type="InterPro" id="IPR036388">
    <property type="entry name" value="WH-like_DNA-bd_sf"/>
</dbReference>
<dbReference type="SUPFAM" id="SSF46785">
    <property type="entry name" value="Winged helix' DNA-binding domain"/>
    <property type="match status" value="1"/>
</dbReference>
<sequence length="320" mass="36674">MNRLDRLTTILTTLQSGRWHTAEAFAERFGISIRTVYRDIRSLEAAGVPVLSEAGRGYSLMEGYRLPPVMFTRSEAAALLAGEKLLVKQNSDLLQREYGLAMEKVRAVLRGPDRDFMETLRKKMQVYHIPGQKPSVGHGTVFSFLQECLYRSQVVNMEYAGVKGDAPLRRTVEPLGFVQQGNHWYLAGWCRLRQDYRTFRLDRIRQYEGTAEMLPPTHPHTLEGFFSHYRNMEQKYQVTVRFASDCSRYVGDQKYLWGWCGEQQDAAGITMQFLTGSLKGIAHWLLTWGNGVTVLGPEALQEKMRDLAREIHAHYMAGSR</sequence>
<dbReference type="InterPro" id="IPR051534">
    <property type="entry name" value="CBASS_pafABC_assoc_protein"/>
</dbReference>
<proteinExistence type="predicted"/>
<dbReference type="PROSITE" id="PS51000">
    <property type="entry name" value="HTH_DEOR_2"/>
    <property type="match status" value="1"/>
</dbReference>
<keyword evidence="5" id="KW-1185">Reference proteome</keyword>
<dbReference type="Gene3D" id="1.10.10.10">
    <property type="entry name" value="Winged helix-like DNA-binding domain superfamily/Winged helix DNA-binding domain"/>
    <property type="match status" value="1"/>
</dbReference>
<dbReference type="InterPro" id="IPR001034">
    <property type="entry name" value="DeoR_HTH"/>
</dbReference>
<comment type="caution">
    <text evidence="4">The sequence shown here is derived from an EMBL/GenBank/DDBJ whole genome shotgun (WGS) entry which is preliminary data.</text>
</comment>
<dbReference type="PIRSF" id="PIRSF016838">
    <property type="entry name" value="PafC"/>
    <property type="match status" value="1"/>
</dbReference>
<evidence type="ECO:0000313" key="5">
    <source>
        <dbReference type="Proteomes" id="UP001501207"/>
    </source>
</evidence>
<evidence type="ECO:0000259" key="3">
    <source>
        <dbReference type="PROSITE" id="PS51000"/>
    </source>
</evidence>
<dbReference type="EMBL" id="BAABFN010000002">
    <property type="protein sequence ID" value="GAA4305605.1"/>
    <property type="molecule type" value="Genomic_DNA"/>
</dbReference>
<evidence type="ECO:0000256" key="2">
    <source>
        <dbReference type="ARBA" id="ARBA00023163"/>
    </source>
</evidence>
<organism evidence="4 5">
    <name type="scientific">Compostibacter hankyongensis</name>
    <dbReference type="NCBI Taxonomy" id="1007089"/>
    <lineage>
        <taxon>Bacteria</taxon>
        <taxon>Pseudomonadati</taxon>
        <taxon>Bacteroidota</taxon>
        <taxon>Chitinophagia</taxon>
        <taxon>Chitinophagales</taxon>
        <taxon>Chitinophagaceae</taxon>
        <taxon>Compostibacter</taxon>
    </lineage>
</organism>
<dbReference type="InterPro" id="IPR036390">
    <property type="entry name" value="WH_DNA-bd_sf"/>
</dbReference>
<protein>
    <submittedName>
        <fullName evidence="4">YafY family protein</fullName>
    </submittedName>
</protein>
<dbReference type="Proteomes" id="UP001501207">
    <property type="component" value="Unassembled WGS sequence"/>
</dbReference>
<dbReference type="RefSeq" id="WP_344976720.1">
    <property type="nucleotide sequence ID" value="NZ_BAABFN010000002.1"/>
</dbReference>
<dbReference type="InterPro" id="IPR026881">
    <property type="entry name" value="WYL_dom"/>
</dbReference>
<dbReference type="InterPro" id="IPR013196">
    <property type="entry name" value="HTH_11"/>
</dbReference>
<evidence type="ECO:0000313" key="4">
    <source>
        <dbReference type="EMBL" id="GAA4305605.1"/>
    </source>
</evidence>
<keyword evidence="1" id="KW-0805">Transcription regulation</keyword>
<dbReference type="Pfam" id="PF08279">
    <property type="entry name" value="HTH_11"/>
    <property type="match status" value="1"/>
</dbReference>
<evidence type="ECO:0000256" key="1">
    <source>
        <dbReference type="ARBA" id="ARBA00023015"/>
    </source>
</evidence>